<dbReference type="EC" id="3.1.26.4" evidence="3"/>
<dbReference type="Gene3D" id="3.30.420.10">
    <property type="entry name" value="Ribonuclease H-like superfamily/Ribonuclease H"/>
    <property type="match status" value="1"/>
</dbReference>
<dbReference type="PANTHER" id="PTHR10642">
    <property type="entry name" value="RIBONUCLEASE H1"/>
    <property type="match status" value="1"/>
</dbReference>
<evidence type="ECO:0000259" key="8">
    <source>
        <dbReference type="PROSITE" id="PS50879"/>
    </source>
</evidence>
<dbReference type="AlphaFoldDB" id="A0A6C0BSZ7"/>
<comment type="similarity">
    <text evidence="2">Belongs to the RNase H family.</text>
</comment>
<dbReference type="GO" id="GO:0004523">
    <property type="term" value="F:RNA-DNA hybrid ribonuclease activity"/>
    <property type="evidence" value="ECO:0007669"/>
    <property type="project" value="UniProtKB-EC"/>
</dbReference>
<dbReference type="GO" id="GO:0046872">
    <property type="term" value="F:metal ion binding"/>
    <property type="evidence" value="ECO:0007669"/>
    <property type="project" value="UniProtKB-KW"/>
</dbReference>
<accession>A0A6C0BSZ7</accession>
<dbReference type="PROSITE" id="PS50879">
    <property type="entry name" value="RNASE_H_1"/>
    <property type="match status" value="1"/>
</dbReference>
<proteinExistence type="inferred from homology"/>
<evidence type="ECO:0000256" key="7">
    <source>
        <dbReference type="ARBA" id="ARBA00022801"/>
    </source>
</evidence>
<dbReference type="GO" id="GO:0003676">
    <property type="term" value="F:nucleic acid binding"/>
    <property type="evidence" value="ECO:0007669"/>
    <property type="project" value="InterPro"/>
</dbReference>
<keyword evidence="6" id="KW-0255">Endonuclease</keyword>
<protein>
    <recommendedName>
        <fullName evidence="3">ribonuclease H</fullName>
        <ecNumber evidence="3">3.1.26.4</ecNumber>
    </recommendedName>
</protein>
<evidence type="ECO:0000256" key="2">
    <source>
        <dbReference type="ARBA" id="ARBA00005300"/>
    </source>
</evidence>
<dbReference type="InterPro" id="IPR050092">
    <property type="entry name" value="RNase_H"/>
</dbReference>
<name>A0A6C0BSZ7_9ZZZZ</name>
<dbReference type="Pfam" id="PF00075">
    <property type="entry name" value="RNase_H"/>
    <property type="match status" value="1"/>
</dbReference>
<keyword evidence="5" id="KW-0479">Metal-binding</keyword>
<keyword evidence="7" id="KW-0378">Hydrolase</keyword>
<evidence type="ECO:0000256" key="4">
    <source>
        <dbReference type="ARBA" id="ARBA00022722"/>
    </source>
</evidence>
<reference evidence="9" key="1">
    <citation type="journal article" date="2020" name="Nature">
        <title>Giant virus diversity and host interactions through global metagenomics.</title>
        <authorList>
            <person name="Schulz F."/>
            <person name="Roux S."/>
            <person name="Paez-Espino D."/>
            <person name="Jungbluth S."/>
            <person name="Walsh D.A."/>
            <person name="Denef V.J."/>
            <person name="McMahon K.D."/>
            <person name="Konstantinidis K.T."/>
            <person name="Eloe-Fadrosh E.A."/>
            <person name="Kyrpides N.C."/>
            <person name="Woyke T."/>
        </authorList>
    </citation>
    <scope>NUCLEOTIDE SEQUENCE</scope>
    <source>
        <strain evidence="9">GVMAG-M-3300018416-26</strain>
    </source>
</reference>
<dbReference type="GO" id="GO:0043137">
    <property type="term" value="P:DNA replication, removal of RNA primer"/>
    <property type="evidence" value="ECO:0007669"/>
    <property type="project" value="TreeGrafter"/>
</dbReference>
<sequence>MSIIHYLNNMKNENELTTLSSQKKIVTSYDIFTDGSEIKHSTTHKTLAVGWSYVIHKNRDHYYEYTDCIRDIQIGNNQRAELMALYKALQKMLLIIDEPSQINIYTDSEYSLKSLTIWCHNWKNNGWKTANKKPVKHRDLIEESMSYMNNLKSKGCSLSILHVKAHTEKKDYISLGNSQADRLAQLSAKRMLKE</sequence>
<organism evidence="9">
    <name type="scientific">viral metagenome</name>
    <dbReference type="NCBI Taxonomy" id="1070528"/>
    <lineage>
        <taxon>unclassified sequences</taxon>
        <taxon>metagenomes</taxon>
        <taxon>organismal metagenomes</taxon>
    </lineage>
</organism>
<dbReference type="InterPro" id="IPR012337">
    <property type="entry name" value="RNaseH-like_sf"/>
</dbReference>
<evidence type="ECO:0000256" key="5">
    <source>
        <dbReference type="ARBA" id="ARBA00022723"/>
    </source>
</evidence>
<evidence type="ECO:0000256" key="3">
    <source>
        <dbReference type="ARBA" id="ARBA00012180"/>
    </source>
</evidence>
<dbReference type="InterPro" id="IPR002156">
    <property type="entry name" value="RNaseH_domain"/>
</dbReference>
<dbReference type="PANTHER" id="PTHR10642:SF26">
    <property type="entry name" value="RIBONUCLEASE H1"/>
    <property type="match status" value="1"/>
</dbReference>
<evidence type="ECO:0000256" key="1">
    <source>
        <dbReference type="ARBA" id="ARBA00000077"/>
    </source>
</evidence>
<evidence type="ECO:0000256" key="6">
    <source>
        <dbReference type="ARBA" id="ARBA00022759"/>
    </source>
</evidence>
<dbReference type="SUPFAM" id="SSF53098">
    <property type="entry name" value="Ribonuclease H-like"/>
    <property type="match status" value="1"/>
</dbReference>
<comment type="catalytic activity">
    <reaction evidence="1">
        <text>Endonucleolytic cleavage to 5'-phosphomonoester.</text>
        <dbReference type="EC" id="3.1.26.4"/>
    </reaction>
</comment>
<dbReference type="InterPro" id="IPR036397">
    <property type="entry name" value="RNaseH_sf"/>
</dbReference>
<keyword evidence="4" id="KW-0540">Nuclease</keyword>
<feature type="domain" description="RNase H type-1" evidence="8">
    <location>
        <begin position="25"/>
        <end position="189"/>
    </location>
</feature>
<dbReference type="EMBL" id="MN739221">
    <property type="protein sequence ID" value="QHS94393.1"/>
    <property type="molecule type" value="Genomic_DNA"/>
</dbReference>
<evidence type="ECO:0000313" key="9">
    <source>
        <dbReference type="EMBL" id="QHS94393.1"/>
    </source>
</evidence>